<evidence type="ECO:0000313" key="1">
    <source>
        <dbReference type="EMBL" id="MBS1257255.1"/>
    </source>
</evidence>
<dbReference type="InterPro" id="IPR036782">
    <property type="entry name" value="NE0471-like_N"/>
</dbReference>
<organism evidence="1 2">
    <name type="scientific">Candidatus Scalindua arabica</name>
    <dbReference type="NCBI Taxonomy" id="1127984"/>
    <lineage>
        <taxon>Bacteria</taxon>
        <taxon>Pseudomonadati</taxon>
        <taxon>Planctomycetota</taxon>
        <taxon>Candidatus Brocadiia</taxon>
        <taxon>Candidatus Brocadiales</taxon>
        <taxon>Candidatus Scalinduaceae</taxon>
        <taxon>Candidatus Scalindua</taxon>
    </lineage>
</organism>
<proteinExistence type="predicted"/>
<accession>A0A941VZG6</accession>
<dbReference type="Proteomes" id="UP000722750">
    <property type="component" value="Unassembled WGS sequence"/>
</dbReference>
<reference evidence="1" key="1">
    <citation type="journal article" date="2021" name="ISME J.">
        <title>Fine-scale metabolic discontinuity in a stratified prokaryote microbiome of a Red Sea deep halocline.</title>
        <authorList>
            <person name="Michoud G."/>
            <person name="Ngugi D.K."/>
            <person name="Barozzi A."/>
            <person name="Merlino G."/>
            <person name="Calleja M.L."/>
            <person name="Delgado-Huertas A."/>
            <person name="Moran X.A.G."/>
            <person name="Daffonchio D."/>
        </authorList>
    </citation>
    <scope>NUCLEOTIDE SEQUENCE</scope>
    <source>
        <strain evidence="1">SuakinDeep_MAG55_1</strain>
    </source>
</reference>
<evidence type="ECO:0000313" key="2">
    <source>
        <dbReference type="Proteomes" id="UP000722750"/>
    </source>
</evidence>
<name>A0A941VZG6_9BACT</name>
<dbReference type="AlphaFoldDB" id="A0A941VZG6"/>
<dbReference type="EMBL" id="JAANXD010000017">
    <property type="protein sequence ID" value="MBS1257255.1"/>
    <property type="molecule type" value="Genomic_DNA"/>
</dbReference>
<gene>
    <name evidence="1" type="ORF">MAG551_00292</name>
</gene>
<protein>
    <submittedName>
        <fullName evidence="1">Uncharacterized protein</fullName>
    </submittedName>
</protein>
<comment type="caution">
    <text evidence="1">The sequence shown here is derived from an EMBL/GenBank/DDBJ whole genome shotgun (WGS) entry which is preliminary data.</text>
</comment>
<sequence length="50" mass="6111">MEILLDVIKVEPQKNNMLLLVFENKEKRLFDMNPYLEKNSLRSLNIYHYL</sequence>
<dbReference type="SUPFAM" id="SSF143880">
    <property type="entry name" value="NE0471 N-terminal domain-like"/>
    <property type="match status" value="1"/>
</dbReference>